<name>A0ABR6CUW7_9BACI</name>
<evidence type="ECO:0000313" key="1">
    <source>
        <dbReference type="EMBL" id="MBA9028521.1"/>
    </source>
</evidence>
<protein>
    <submittedName>
        <fullName evidence="1">Uncharacterized protein</fullName>
    </submittedName>
</protein>
<evidence type="ECO:0000313" key="2">
    <source>
        <dbReference type="Proteomes" id="UP000626697"/>
    </source>
</evidence>
<dbReference type="Proteomes" id="UP000626697">
    <property type="component" value="Unassembled WGS sequence"/>
</dbReference>
<sequence>MVRGIKELKSELGEKERAAIAGVNSRSRV</sequence>
<reference evidence="1 2" key="1">
    <citation type="submission" date="2020-08" db="EMBL/GenBank/DDBJ databases">
        <title>Genomic Encyclopedia of Type Strains, Phase IV (KMG-IV): sequencing the most valuable type-strain genomes for metagenomic binning, comparative biology and taxonomic classification.</title>
        <authorList>
            <person name="Goeker M."/>
        </authorList>
    </citation>
    <scope>NUCLEOTIDE SEQUENCE [LARGE SCALE GENOMIC DNA]</scope>
    <source>
        <strain evidence="1 2">DSM 105481</strain>
    </source>
</reference>
<keyword evidence="2" id="KW-1185">Reference proteome</keyword>
<proteinExistence type="predicted"/>
<comment type="caution">
    <text evidence="1">The sequence shown here is derived from an EMBL/GenBank/DDBJ whole genome shotgun (WGS) entry which is preliminary data.</text>
</comment>
<organism evidence="1 2">
    <name type="scientific">Peribacillus huizhouensis</name>
    <dbReference type="NCBI Taxonomy" id="1501239"/>
    <lineage>
        <taxon>Bacteria</taxon>
        <taxon>Bacillati</taxon>
        <taxon>Bacillota</taxon>
        <taxon>Bacilli</taxon>
        <taxon>Bacillales</taxon>
        <taxon>Bacillaceae</taxon>
        <taxon>Peribacillus</taxon>
    </lineage>
</organism>
<accession>A0ABR6CUW7</accession>
<gene>
    <name evidence="1" type="ORF">HNP81_003841</name>
</gene>
<dbReference type="EMBL" id="JACJHX010000015">
    <property type="protein sequence ID" value="MBA9028521.1"/>
    <property type="molecule type" value="Genomic_DNA"/>
</dbReference>